<reference evidence="6" key="2">
    <citation type="submission" date="2025-08" db="UniProtKB">
        <authorList>
            <consortium name="RefSeq"/>
        </authorList>
    </citation>
    <scope>IDENTIFICATION</scope>
    <source>
        <strain evidence="6">MV-25-SWS-2005</strain>
        <tissue evidence="6">Whole body</tissue>
    </source>
</reference>
<keyword evidence="3" id="KW-0677">Repeat</keyword>
<dbReference type="KEGG" id="dpo:26532575"/>
<proteinExistence type="predicted"/>
<dbReference type="InterPro" id="IPR032675">
    <property type="entry name" value="LRR_dom_sf"/>
</dbReference>
<dbReference type="Bgee" id="FBgn0271562">
    <property type="expression patterns" value="Expressed in male reproductive system"/>
</dbReference>
<evidence type="ECO:0000256" key="2">
    <source>
        <dbReference type="ARBA" id="ARBA00022729"/>
    </source>
</evidence>
<keyword evidence="4" id="KW-0812">Transmembrane</keyword>
<evidence type="ECO:0000256" key="1">
    <source>
        <dbReference type="ARBA" id="ARBA00022614"/>
    </source>
</evidence>
<sequence>MQEKKPKYLKNRFYKFLQGTSNNVNNFCILIMAWMLLTIGLCIIVTASVRYSNAYNDNTRKERSDDQNYMHNIDSKKENEENFELSSQVQRKTSYNISSTTAIGCTEISCRISCSNNKDVYGDISDVMNSSSCEIITSIIISNQFRHCLENNWIYKDVDVLDIIISNSHLTEIKSASFNVPLFAKVIHMSWVNLKLQEVDSGALVGLYSLKKLEIDSKLPTMSMTFLQPVQTTLTYLKLNVQLIFYSNLTLFENIYFERLTYLDLSYNRFLGPLTRQIFNAVPNTTYLYLQHCSITAIEDNAFNDIAHNLKIVNLANNILSTISSIVLTGINPIYIELEPNNWLCDCELLSLIHFVSKHSRLFINVPYCRMPYYFFGILFNDLDSSKINCSTGNERITTTQKTYISTTTAEKTNQTTTGWQEELSTLTTIGSGKYTGSFTNEYSYSPILQFSCSQAVDLNESVRLTNHSQRDINTNKVEPNQANYANGIFVFQPPTYDLYLELSDDFSLQVRIDNYNDADQINIIWFTELFDSNKDVFDVDYSYNCMQYSGPFLTIASLHGNHTYTFCMMPTDNVVISPLFCQPLYVPMVGEKTHNATDSIQNTSNNKQFSVAMLVLILFVSTIFGAIISYLGIKAYPDLLEGSKNVLIIKKLDKTCYISTITESEYTIDETKRKYFGAKILNDTQHPFSEETVVDTRSVLGKVYRVDEYEMPKELDFSIKEYSELSYGSTLTIPPPLPKRNSNNLIFN</sequence>
<evidence type="ECO:0000313" key="6">
    <source>
        <dbReference type="RefSeq" id="XP_033234260.1"/>
    </source>
</evidence>
<organism evidence="5 6">
    <name type="scientific">Drosophila pseudoobscura pseudoobscura</name>
    <name type="common">Fruit fly</name>
    <dbReference type="NCBI Taxonomy" id="46245"/>
    <lineage>
        <taxon>Eukaryota</taxon>
        <taxon>Metazoa</taxon>
        <taxon>Ecdysozoa</taxon>
        <taxon>Arthropoda</taxon>
        <taxon>Hexapoda</taxon>
        <taxon>Insecta</taxon>
        <taxon>Pterygota</taxon>
        <taxon>Neoptera</taxon>
        <taxon>Endopterygota</taxon>
        <taxon>Diptera</taxon>
        <taxon>Brachycera</taxon>
        <taxon>Muscomorpha</taxon>
        <taxon>Ephydroidea</taxon>
        <taxon>Drosophilidae</taxon>
        <taxon>Drosophila</taxon>
        <taxon>Sophophora</taxon>
    </lineage>
</organism>
<dbReference type="PANTHER" id="PTHR24369">
    <property type="entry name" value="ANTIGEN BSP, PUTATIVE-RELATED"/>
    <property type="match status" value="1"/>
</dbReference>
<dbReference type="InParanoid" id="A0A6I8VT59"/>
<dbReference type="GO" id="GO:0005886">
    <property type="term" value="C:plasma membrane"/>
    <property type="evidence" value="ECO:0007669"/>
    <property type="project" value="TreeGrafter"/>
</dbReference>
<keyword evidence="5" id="KW-1185">Reference proteome</keyword>
<keyword evidence="2" id="KW-0732">Signal</keyword>
<dbReference type="RefSeq" id="XP_033234260.1">
    <property type="nucleotide sequence ID" value="XM_033378369.1"/>
</dbReference>
<dbReference type="SUPFAM" id="SSF52058">
    <property type="entry name" value="L domain-like"/>
    <property type="match status" value="1"/>
</dbReference>
<accession>A0A6I8VT59</accession>
<evidence type="ECO:0000256" key="3">
    <source>
        <dbReference type="ARBA" id="ARBA00022737"/>
    </source>
</evidence>
<name>A0A6I8VT59_DROPS</name>
<dbReference type="AlphaFoldDB" id="A0A6I8VT59"/>
<evidence type="ECO:0000313" key="5">
    <source>
        <dbReference type="Proteomes" id="UP000001819"/>
    </source>
</evidence>
<dbReference type="PANTHER" id="PTHR24369:SF210">
    <property type="entry name" value="CHAOPTIN-RELATED"/>
    <property type="match status" value="1"/>
</dbReference>
<evidence type="ECO:0000256" key="4">
    <source>
        <dbReference type="SAM" id="Phobius"/>
    </source>
</evidence>
<feature type="transmembrane region" description="Helical" evidence="4">
    <location>
        <begin position="610"/>
        <end position="634"/>
    </location>
</feature>
<dbReference type="Proteomes" id="UP000001819">
    <property type="component" value="Chromosome 3"/>
</dbReference>
<reference evidence="5" key="1">
    <citation type="submission" date="2024-06" db="UniProtKB">
        <authorList>
            <consortium name="RefSeq"/>
        </authorList>
    </citation>
    <scope>NUCLEOTIDE SEQUENCE [LARGE SCALE GENOMIC DNA]</scope>
    <source>
        <strain evidence="5">MV2-25</strain>
    </source>
</reference>
<feature type="transmembrane region" description="Helical" evidence="4">
    <location>
        <begin position="27"/>
        <end position="51"/>
    </location>
</feature>
<keyword evidence="4" id="KW-0472">Membrane</keyword>
<keyword evidence="1" id="KW-0433">Leucine-rich repeat</keyword>
<gene>
    <name evidence="6" type="primary">LOC26532575</name>
</gene>
<dbReference type="InterPro" id="IPR050541">
    <property type="entry name" value="LRR_TM_domain-containing"/>
</dbReference>
<protein>
    <submittedName>
        <fullName evidence="6">Uncharacterized protein isoform X1</fullName>
    </submittedName>
</protein>
<keyword evidence="4" id="KW-1133">Transmembrane helix</keyword>
<dbReference type="Gene3D" id="3.80.10.10">
    <property type="entry name" value="Ribonuclease Inhibitor"/>
    <property type="match status" value="1"/>
</dbReference>